<dbReference type="PANTHER" id="PTHR30290">
    <property type="entry name" value="PERIPLASMIC BINDING COMPONENT OF ABC TRANSPORTER"/>
    <property type="match status" value="1"/>
</dbReference>
<gene>
    <name evidence="8" type="ORF">SD70_05035</name>
</gene>
<feature type="chain" id="PRO_5046581863" evidence="6">
    <location>
        <begin position="22"/>
        <end position="560"/>
    </location>
</feature>
<dbReference type="InterPro" id="IPR030678">
    <property type="entry name" value="Peptide/Ni-bd"/>
</dbReference>
<feature type="signal peptide" evidence="6">
    <location>
        <begin position="1"/>
        <end position="21"/>
    </location>
</feature>
<evidence type="ECO:0000313" key="8">
    <source>
        <dbReference type="EMBL" id="KIL41737.1"/>
    </source>
</evidence>
<comment type="similarity">
    <text evidence="2">Belongs to the bacterial solute-binding protein 5 family.</text>
</comment>
<feature type="region of interest" description="Disordered" evidence="5">
    <location>
        <begin position="29"/>
        <end position="49"/>
    </location>
</feature>
<accession>A0ABR5ALD5</accession>
<sequence length="560" mass="61483">MKANKWLSTAVALTLVGSVAAGCATKQDAAQPSAPSNSGDTSKPAAPAKPQELKINVAAEPPVLDGSKLTAAIGYTMLNEYNSGLYRIDKDGKAQPDLAAGDPTVSADGLTWTFKLRDAQWADGQPVKAQDFVYAWKRTLDPATKAQYSFMVAWIKGGDEILKSKTPDELKKAMDNFGAKAIDDKTLEVKLVRPITFFKELMGFQVFFPQREDFVKQAGDKYGADADKVIGAGPFKLVKWDHGQSLEFVKNDKYWDAKSVKLDKFTVQIVKDTNTGQNLYETNAADVTEIKGDQIKLYQGKPDVALKPELTNSYIMFQTKKNKAFGNAKIRQALALGIDRQAFVDVTLANGSVAATGLVPNGTADGNGQEFRKSAGETEPKFDAAKAKQLLADGLKEAGMTSLPQFKLMADDTETAKKQLEFIVSQWKTNLGVDAVADPVPHALRLDKSSKHDFDAVLSLWGADYNDPMTFLDMWETGGEFDEGDYSNPDYDKLIKGARESADPAARSKMLVDAEKILMNDMPVAPLYFRTRVYLKRPSIDGMFLPAYGVEWEVRWASVK</sequence>
<evidence type="ECO:0000256" key="6">
    <source>
        <dbReference type="SAM" id="SignalP"/>
    </source>
</evidence>
<dbReference type="PROSITE" id="PS51257">
    <property type="entry name" value="PROKAR_LIPOPROTEIN"/>
    <property type="match status" value="1"/>
</dbReference>
<dbReference type="EMBL" id="JXAK01000006">
    <property type="protein sequence ID" value="KIL41737.1"/>
    <property type="molecule type" value="Genomic_DNA"/>
</dbReference>
<dbReference type="Proteomes" id="UP000031967">
    <property type="component" value="Unassembled WGS sequence"/>
</dbReference>
<dbReference type="PANTHER" id="PTHR30290:SF10">
    <property type="entry name" value="PERIPLASMIC OLIGOPEPTIDE-BINDING PROTEIN-RELATED"/>
    <property type="match status" value="1"/>
</dbReference>
<dbReference type="PIRSF" id="PIRSF002741">
    <property type="entry name" value="MppA"/>
    <property type="match status" value="1"/>
</dbReference>
<evidence type="ECO:0000259" key="7">
    <source>
        <dbReference type="Pfam" id="PF00496"/>
    </source>
</evidence>
<comment type="subcellular location">
    <subcellularLocation>
        <location evidence="1">Cell envelope</location>
    </subcellularLocation>
</comment>
<evidence type="ECO:0000256" key="3">
    <source>
        <dbReference type="ARBA" id="ARBA00022448"/>
    </source>
</evidence>
<evidence type="ECO:0000313" key="9">
    <source>
        <dbReference type="Proteomes" id="UP000031967"/>
    </source>
</evidence>
<feature type="domain" description="Solute-binding protein family 5" evidence="7">
    <location>
        <begin position="94"/>
        <end position="480"/>
    </location>
</feature>
<dbReference type="RefSeq" id="WP_041046245.1">
    <property type="nucleotide sequence ID" value="NZ_JXAK01000006.1"/>
</dbReference>
<keyword evidence="3" id="KW-0813">Transport</keyword>
<keyword evidence="9" id="KW-1185">Reference proteome</keyword>
<comment type="caution">
    <text evidence="8">The sequence shown here is derived from an EMBL/GenBank/DDBJ whole genome shotgun (WGS) entry which is preliminary data.</text>
</comment>
<dbReference type="InterPro" id="IPR000914">
    <property type="entry name" value="SBP_5_dom"/>
</dbReference>
<evidence type="ECO:0000256" key="5">
    <source>
        <dbReference type="SAM" id="MobiDB-lite"/>
    </source>
</evidence>
<dbReference type="SUPFAM" id="SSF53850">
    <property type="entry name" value="Periplasmic binding protein-like II"/>
    <property type="match status" value="1"/>
</dbReference>
<dbReference type="Gene3D" id="3.10.105.10">
    <property type="entry name" value="Dipeptide-binding Protein, Domain 3"/>
    <property type="match status" value="1"/>
</dbReference>
<dbReference type="InterPro" id="IPR039424">
    <property type="entry name" value="SBP_5"/>
</dbReference>
<dbReference type="Gene3D" id="3.40.190.10">
    <property type="entry name" value="Periplasmic binding protein-like II"/>
    <property type="match status" value="1"/>
</dbReference>
<protein>
    <submittedName>
        <fullName evidence="8">Peptide ABC transporter substrate-binding protein</fullName>
    </submittedName>
</protein>
<evidence type="ECO:0000256" key="1">
    <source>
        <dbReference type="ARBA" id="ARBA00004196"/>
    </source>
</evidence>
<feature type="compositionally biased region" description="Polar residues" evidence="5">
    <location>
        <begin position="29"/>
        <end position="41"/>
    </location>
</feature>
<dbReference type="Pfam" id="PF00496">
    <property type="entry name" value="SBP_bac_5"/>
    <property type="match status" value="1"/>
</dbReference>
<evidence type="ECO:0000256" key="4">
    <source>
        <dbReference type="ARBA" id="ARBA00022729"/>
    </source>
</evidence>
<keyword evidence="4 6" id="KW-0732">Signal</keyword>
<name>A0ABR5ALD5_9BACL</name>
<evidence type="ECO:0000256" key="2">
    <source>
        <dbReference type="ARBA" id="ARBA00005695"/>
    </source>
</evidence>
<dbReference type="CDD" id="cd08504">
    <property type="entry name" value="PBP2_OppA"/>
    <property type="match status" value="1"/>
</dbReference>
<dbReference type="Gene3D" id="3.90.76.10">
    <property type="entry name" value="Dipeptide-binding Protein, Domain 1"/>
    <property type="match status" value="1"/>
</dbReference>
<organism evidence="8 9">
    <name type="scientific">Gordoniibacillus kamchatkensis</name>
    <dbReference type="NCBI Taxonomy" id="1590651"/>
    <lineage>
        <taxon>Bacteria</taxon>
        <taxon>Bacillati</taxon>
        <taxon>Bacillota</taxon>
        <taxon>Bacilli</taxon>
        <taxon>Bacillales</taxon>
        <taxon>Paenibacillaceae</taxon>
        <taxon>Gordoniibacillus</taxon>
    </lineage>
</organism>
<reference evidence="8 9" key="1">
    <citation type="submission" date="2014-12" db="EMBL/GenBank/DDBJ databases">
        <title>Draft genome sequence of Paenibacillus kamchatkensis strain B-2647.</title>
        <authorList>
            <person name="Karlyshev A.V."/>
            <person name="Kudryashova E.B."/>
        </authorList>
    </citation>
    <scope>NUCLEOTIDE SEQUENCE [LARGE SCALE GENOMIC DNA]</scope>
    <source>
        <strain evidence="8 9">VKM B-2647</strain>
    </source>
</reference>
<proteinExistence type="inferred from homology"/>